<name>A0A192H177_9LACO</name>
<accession>A0A192H177</accession>
<dbReference type="OrthoDB" id="2146878at2"/>
<keyword evidence="2" id="KW-1185">Reference proteome</keyword>
<evidence type="ECO:0000313" key="1">
    <source>
        <dbReference type="EMBL" id="ANK61701.1"/>
    </source>
</evidence>
<dbReference type="GeneID" id="42981072"/>
<evidence type="ECO:0000313" key="2">
    <source>
        <dbReference type="Proteomes" id="UP000078582"/>
    </source>
</evidence>
<dbReference type="AlphaFoldDB" id="A0A192H177"/>
<dbReference type="Gene3D" id="3.10.450.150">
    <property type="entry name" value="enterococcus faecalis protein"/>
    <property type="match status" value="1"/>
</dbReference>
<reference evidence="1 2" key="1">
    <citation type="submission" date="2016-03" db="EMBL/GenBank/DDBJ databases">
        <title>Pediococcus and Lactobacillus from brewery environment - whole genome sequencing and assembly.</title>
        <authorList>
            <person name="Behr J."/>
            <person name="Geissler A.J."/>
            <person name="Vogel R.F."/>
        </authorList>
    </citation>
    <scope>NUCLEOTIDE SEQUENCE [LARGE SCALE GENOMIC DNA]</scope>
    <source>
        <strain evidence="1 2">TMW 1.1989</strain>
    </source>
</reference>
<dbReference type="EMBL" id="CP014873">
    <property type="protein sequence ID" value="ANK61701.1"/>
    <property type="molecule type" value="Genomic_DNA"/>
</dbReference>
<gene>
    <name evidence="1" type="ORF">AYR53_02325</name>
</gene>
<proteinExistence type="predicted"/>
<organism evidence="1 2">
    <name type="scientific">Loigolactobacillus backii</name>
    <dbReference type="NCBI Taxonomy" id="375175"/>
    <lineage>
        <taxon>Bacteria</taxon>
        <taxon>Bacillati</taxon>
        <taxon>Bacillota</taxon>
        <taxon>Bacilli</taxon>
        <taxon>Lactobacillales</taxon>
        <taxon>Lactobacillaceae</taxon>
        <taxon>Loigolactobacillus</taxon>
    </lineage>
</organism>
<sequence>MFEPTKKHRTAKEVAELLPKEVINLIWNTLSDFRKQKKLVQSPLAVAFSDDFDATTIYILILQNNAGLAEEVKLDYSGNKDFLGKGTILIVSDKAKTISMTISEANKQNKKTK</sequence>
<protein>
    <submittedName>
        <fullName evidence="1">Uncharacterized protein</fullName>
    </submittedName>
</protein>
<dbReference type="RefSeq" id="WP_068226038.1">
    <property type="nucleotide sequence ID" value="NZ_CP014623.1"/>
</dbReference>
<dbReference type="Proteomes" id="UP000078582">
    <property type="component" value="Chromosome"/>
</dbReference>
<dbReference type="KEGG" id="lbt:AYR52_11000"/>